<sequence>MNFLIVTHGHLASGLLSAVEVILGPQKQAQALDLYLDQESLTQKFAQAQKQWLYPDQPLLVLTDLFGGSVNQALLKLVDLKQTLILTGVNLPLVLELLTTPAEQLTSDQIRTIVATNHQQIMVVNDLLQVASAGDDFGEDEDDSISTN</sequence>
<dbReference type="SUPFAM" id="SSF53062">
    <property type="entry name" value="PTS system fructose IIA component-like"/>
    <property type="match status" value="1"/>
</dbReference>
<evidence type="ECO:0000259" key="8">
    <source>
        <dbReference type="PROSITE" id="PS51096"/>
    </source>
</evidence>
<keyword evidence="3" id="KW-0963">Cytoplasm</keyword>
<dbReference type="GO" id="GO:0009401">
    <property type="term" value="P:phosphoenolpyruvate-dependent sugar phosphotransferase system"/>
    <property type="evidence" value="ECO:0007669"/>
    <property type="project" value="UniProtKB-KW"/>
</dbReference>
<dbReference type="Pfam" id="PF03610">
    <property type="entry name" value="EIIA-man"/>
    <property type="match status" value="1"/>
</dbReference>
<keyword evidence="4" id="KW-0762">Sugar transport</keyword>
<keyword evidence="6" id="KW-0598">Phosphotransferase system</keyword>
<dbReference type="AlphaFoldDB" id="A0A850RAL0"/>
<keyword evidence="10" id="KW-1185">Reference proteome</keyword>
<comment type="caution">
    <text evidence="9">The sequence shown here is derived from an EMBL/GenBank/DDBJ whole genome shotgun (WGS) entry which is preliminary data.</text>
</comment>
<dbReference type="Proteomes" id="UP000563523">
    <property type="component" value="Unassembled WGS sequence"/>
</dbReference>
<proteinExistence type="predicted"/>
<dbReference type="InterPro" id="IPR051471">
    <property type="entry name" value="Bacterial_PTS_sugar_comp"/>
</dbReference>
<dbReference type="InterPro" id="IPR004701">
    <property type="entry name" value="PTS_EIIA_man-typ"/>
</dbReference>
<dbReference type="PANTHER" id="PTHR33799">
    <property type="entry name" value="PTS PERMEASE-RELATED-RELATED"/>
    <property type="match status" value="1"/>
</dbReference>
<dbReference type="GO" id="GO:0016301">
    <property type="term" value="F:kinase activity"/>
    <property type="evidence" value="ECO:0007669"/>
    <property type="project" value="UniProtKB-KW"/>
</dbReference>
<evidence type="ECO:0000256" key="1">
    <source>
        <dbReference type="ARBA" id="ARBA00004496"/>
    </source>
</evidence>
<evidence type="ECO:0000256" key="7">
    <source>
        <dbReference type="ARBA" id="ARBA00022777"/>
    </source>
</evidence>
<evidence type="ECO:0000256" key="6">
    <source>
        <dbReference type="ARBA" id="ARBA00022683"/>
    </source>
</evidence>
<evidence type="ECO:0000313" key="9">
    <source>
        <dbReference type="EMBL" id="NVY96386.1"/>
    </source>
</evidence>
<dbReference type="GO" id="GO:0005737">
    <property type="term" value="C:cytoplasm"/>
    <property type="evidence" value="ECO:0007669"/>
    <property type="project" value="UniProtKB-SubCell"/>
</dbReference>
<name>A0A850RAL0_9LACO</name>
<reference evidence="9 10" key="1">
    <citation type="submission" date="2020-06" db="EMBL/GenBank/DDBJ databases">
        <authorList>
            <person name="Kang J."/>
        </authorList>
    </citation>
    <scope>NUCLEOTIDE SEQUENCE [LARGE SCALE GENOMIC DNA]</scope>
    <source>
        <strain evidence="9 10">DCY120</strain>
    </source>
</reference>
<organism evidence="9 10">
    <name type="scientific">Bombilactobacillus apium</name>
    <dbReference type="NCBI Taxonomy" id="2675299"/>
    <lineage>
        <taxon>Bacteria</taxon>
        <taxon>Bacillati</taxon>
        <taxon>Bacillota</taxon>
        <taxon>Bacilli</taxon>
        <taxon>Lactobacillales</taxon>
        <taxon>Lactobacillaceae</taxon>
        <taxon>Bombilactobacillus</taxon>
    </lineage>
</organism>
<dbReference type="CDD" id="cd00006">
    <property type="entry name" value="PTS_IIA_man"/>
    <property type="match status" value="1"/>
</dbReference>
<dbReference type="InterPro" id="IPR033887">
    <property type="entry name" value="PTS_IIA_man"/>
</dbReference>
<keyword evidence="2" id="KW-0813">Transport</keyword>
<comment type="subcellular location">
    <subcellularLocation>
        <location evidence="1">Cytoplasm</location>
    </subcellularLocation>
</comment>
<dbReference type="PANTHER" id="PTHR33799:SF1">
    <property type="entry name" value="PTS SYSTEM MANNOSE-SPECIFIC EIIAB COMPONENT-RELATED"/>
    <property type="match status" value="1"/>
</dbReference>
<gene>
    <name evidence="9" type="ORF">HU830_04260</name>
</gene>
<dbReference type="EMBL" id="JABZEC010000003">
    <property type="protein sequence ID" value="NVY96386.1"/>
    <property type="molecule type" value="Genomic_DNA"/>
</dbReference>
<dbReference type="GO" id="GO:0016020">
    <property type="term" value="C:membrane"/>
    <property type="evidence" value="ECO:0007669"/>
    <property type="project" value="InterPro"/>
</dbReference>
<evidence type="ECO:0000313" key="10">
    <source>
        <dbReference type="Proteomes" id="UP000563523"/>
    </source>
</evidence>
<dbReference type="RefSeq" id="WP_176942548.1">
    <property type="nucleotide sequence ID" value="NZ_JABZEC010000003.1"/>
</dbReference>
<dbReference type="Gene3D" id="3.40.50.510">
    <property type="entry name" value="Phosphotransferase system, mannose-type IIA component"/>
    <property type="match status" value="1"/>
</dbReference>
<evidence type="ECO:0000256" key="5">
    <source>
        <dbReference type="ARBA" id="ARBA00022679"/>
    </source>
</evidence>
<evidence type="ECO:0000256" key="3">
    <source>
        <dbReference type="ARBA" id="ARBA00022490"/>
    </source>
</evidence>
<feature type="domain" description="PTS EIIA type-4" evidence="8">
    <location>
        <begin position="1"/>
        <end position="121"/>
    </location>
</feature>
<accession>A0A850RAL0</accession>
<keyword evidence="7" id="KW-0418">Kinase</keyword>
<evidence type="ECO:0000256" key="2">
    <source>
        <dbReference type="ARBA" id="ARBA00022448"/>
    </source>
</evidence>
<dbReference type="PROSITE" id="PS51096">
    <property type="entry name" value="PTS_EIIA_TYPE_4"/>
    <property type="match status" value="1"/>
</dbReference>
<protein>
    <recommendedName>
        <fullName evidence="8">PTS EIIA type-4 domain-containing protein</fullName>
    </recommendedName>
</protein>
<keyword evidence="5" id="KW-0808">Transferase</keyword>
<evidence type="ECO:0000256" key="4">
    <source>
        <dbReference type="ARBA" id="ARBA00022597"/>
    </source>
</evidence>
<dbReference type="InterPro" id="IPR036662">
    <property type="entry name" value="PTS_EIIA_man-typ_sf"/>
</dbReference>